<feature type="domain" description="Ras-GAP" evidence="1">
    <location>
        <begin position="312"/>
        <end position="497"/>
    </location>
</feature>
<gene>
    <name evidence="2" type="ORF">TRFO_17082</name>
</gene>
<accession>A0A1J4KT13</accession>
<dbReference type="OrthoDB" id="775356at2759"/>
<comment type="caution">
    <text evidence="2">The sequence shown here is derived from an EMBL/GenBank/DDBJ whole genome shotgun (WGS) entry which is preliminary data.</text>
</comment>
<dbReference type="SUPFAM" id="SSF48350">
    <property type="entry name" value="GTPase activation domain, GAP"/>
    <property type="match status" value="1"/>
</dbReference>
<protein>
    <submittedName>
        <fullName evidence="2">GTPase-activator protein</fullName>
    </submittedName>
</protein>
<keyword evidence="3" id="KW-1185">Reference proteome</keyword>
<evidence type="ECO:0000313" key="2">
    <source>
        <dbReference type="EMBL" id="OHT12924.1"/>
    </source>
</evidence>
<evidence type="ECO:0000313" key="3">
    <source>
        <dbReference type="Proteomes" id="UP000179807"/>
    </source>
</evidence>
<dbReference type="InterPro" id="IPR001936">
    <property type="entry name" value="RasGAP_dom"/>
</dbReference>
<reference evidence="2" key="1">
    <citation type="submission" date="2016-10" db="EMBL/GenBank/DDBJ databases">
        <authorList>
            <person name="Benchimol M."/>
            <person name="Almeida L.G."/>
            <person name="Vasconcelos A.T."/>
            <person name="Perreira-Neves A."/>
            <person name="Rosa I.A."/>
            <person name="Tasca T."/>
            <person name="Bogo M.R."/>
            <person name="de Souza W."/>
        </authorList>
    </citation>
    <scope>NUCLEOTIDE SEQUENCE [LARGE SCALE GENOMIC DNA]</scope>
    <source>
        <strain evidence="2">K</strain>
    </source>
</reference>
<organism evidence="2 3">
    <name type="scientific">Tritrichomonas foetus</name>
    <dbReference type="NCBI Taxonomy" id="1144522"/>
    <lineage>
        <taxon>Eukaryota</taxon>
        <taxon>Metamonada</taxon>
        <taxon>Parabasalia</taxon>
        <taxon>Tritrichomonadida</taxon>
        <taxon>Tritrichomonadidae</taxon>
        <taxon>Tritrichomonas</taxon>
    </lineage>
</organism>
<sequence length="594" mass="68001">MEANKTPSTATKYVFFHLAGITGSKHKLEIVNKELSYPQYPFELFKPEIELLIPEVEDSTFAQSLRDPYDDFFDFQVIIADLIGTNDISELFEHPTEPLEQLLEGLKGLFSADFIHCITDTFPINATSILTNLSPPLQKSCAAIAALVHENSMNDQFISWIGNVLIPSQWHGCTSSESTSLKLGGLFMKYRMIVKNHNPHWAVLTPQNDITIYRADDLTVIDSFHVSKIESSRSGRSIRIIKDSNVGARLIPFDNTTFDTWLTNEPLVPCSLPYSSEKIPKIFLDNFEYALIQPDTYLLRAIIHKDVLKIRTAQETMEDLFTIFAYHDLIHRFVMTVCAFEFSQPDVTESNLLQHNSCVIFLFRVYYKKFGRLFFDNVLRPIIDKIDEVGPLGINSENSSKVDQVGELLNWVIDKFLTGSEYIPLEFRHITNVLKSVTATTLRSRRAVYNALSSFLCLRFSTAIIADPLGYDERGRQPVDMQKISVPFAQLLQLPLSLQPISERYNHLAKLDDQIIGRFEEIYNYVVSMSECFQPVFYDKPGKDDVIAAIKRIMGLLNSQRSQFVHRYRELYENDTDNTASAYAMSEFITKLFK</sequence>
<dbReference type="CDD" id="cd04519">
    <property type="entry name" value="RasGAP"/>
    <property type="match status" value="1"/>
</dbReference>
<dbReference type="VEuPathDB" id="TrichDB:TRFO_17082"/>
<dbReference type="Proteomes" id="UP000179807">
    <property type="component" value="Unassembled WGS sequence"/>
</dbReference>
<dbReference type="PROSITE" id="PS50018">
    <property type="entry name" value="RAS_GTPASE_ACTIV_2"/>
    <property type="match status" value="1"/>
</dbReference>
<dbReference type="AlphaFoldDB" id="A0A1J4KT13"/>
<name>A0A1J4KT13_9EUKA</name>
<dbReference type="GeneID" id="94834078"/>
<proteinExistence type="predicted"/>
<dbReference type="EMBL" id="MLAK01000552">
    <property type="protein sequence ID" value="OHT12924.1"/>
    <property type="molecule type" value="Genomic_DNA"/>
</dbReference>
<evidence type="ECO:0000259" key="1">
    <source>
        <dbReference type="PROSITE" id="PS50018"/>
    </source>
</evidence>
<dbReference type="Gene3D" id="1.10.506.10">
    <property type="entry name" value="GTPase Activation - p120gap, domain 1"/>
    <property type="match status" value="1"/>
</dbReference>
<dbReference type="RefSeq" id="XP_068366060.1">
    <property type="nucleotide sequence ID" value="XM_068499374.1"/>
</dbReference>
<dbReference type="InterPro" id="IPR008936">
    <property type="entry name" value="Rho_GTPase_activation_prot"/>
</dbReference>